<gene>
    <name evidence="3" type="ORF">DWV59_10630</name>
    <name evidence="4" type="ORF">SAMN04489748_1662</name>
</gene>
<keyword evidence="4" id="KW-0378">Hydrolase</keyword>
<evidence type="ECO:0000313" key="5">
    <source>
        <dbReference type="Proteomes" id="UP000182842"/>
    </source>
</evidence>
<keyword evidence="4" id="KW-0067">ATP-binding</keyword>
<dbReference type="PANTHER" id="PTHR47396:SF1">
    <property type="entry name" value="ATP-DEPENDENT HELICASE IRC3-RELATED"/>
    <property type="match status" value="1"/>
</dbReference>
<protein>
    <submittedName>
        <fullName evidence="4">Superfamily II DNA or RNA helicase</fullName>
    </submittedName>
</protein>
<dbReference type="InterPro" id="IPR006935">
    <property type="entry name" value="Helicase/UvrB_N"/>
</dbReference>
<keyword evidence="4" id="KW-0547">Nucleotide-binding</keyword>
<sequence>MNGLLPHNRTALRGLEAMLDMTDRAAVIQPTGTGKSYVAAALIAARPSWDVIWCTPSRTITDGRLPCLERDIPGFRADRVTVLTYAKLMIGTRRGNPMPHADLIILDEYHHCGARHWGAGVRRLLDANPGARIVGLSATPRRYGDGARDMTDELFDGRVASRMTLSEAWARRILPVPEYVIAGYEGDALIGRVRPRVERCGTPDARRLFERLRRAVTGMAGVDAMFARRLPPDAHVIVFCTDLTRLEGARAHAREWFGPDARDYAIHSRYGRPDGAIRAFEADSAPGRKILYCVDMLNEGVHLDGVDAIVMLRATTSPHVYLQQLGRVLDATGNRTPLVFDISDNYSGLGWLLAHGTPADAAGGADMDAGNPLAGMRIVDETADIRILASRLEDMLGMSMDGKIEYVIRRLGERRGDKR</sequence>
<dbReference type="PANTHER" id="PTHR47396">
    <property type="entry name" value="TYPE I RESTRICTION ENZYME ECOKI R PROTEIN"/>
    <property type="match status" value="1"/>
</dbReference>
<evidence type="ECO:0000259" key="2">
    <source>
        <dbReference type="Pfam" id="PF04851"/>
    </source>
</evidence>
<proteinExistence type="predicted"/>
<organism evidence="3 6">
    <name type="scientific">Bifidobacterium longum</name>
    <dbReference type="NCBI Taxonomy" id="216816"/>
    <lineage>
        <taxon>Bacteria</taxon>
        <taxon>Bacillati</taxon>
        <taxon>Actinomycetota</taxon>
        <taxon>Actinomycetes</taxon>
        <taxon>Bifidobacteriales</taxon>
        <taxon>Bifidobacteriaceae</taxon>
        <taxon>Bifidobacterium</taxon>
    </lineage>
</organism>
<feature type="domain" description="Helicase/UvrB N-terminal" evidence="2">
    <location>
        <begin position="79"/>
        <end position="142"/>
    </location>
</feature>
<dbReference type="GO" id="GO:0004386">
    <property type="term" value="F:helicase activity"/>
    <property type="evidence" value="ECO:0007669"/>
    <property type="project" value="UniProtKB-KW"/>
</dbReference>
<dbReference type="RefSeq" id="WP_016507680.1">
    <property type="nucleotide sequence ID" value="NZ_CAXSUE010000006.1"/>
</dbReference>
<feature type="domain" description="Helicase C-terminal" evidence="1">
    <location>
        <begin position="235"/>
        <end position="328"/>
    </location>
</feature>
<evidence type="ECO:0000313" key="3">
    <source>
        <dbReference type="EMBL" id="RGW63187.1"/>
    </source>
</evidence>
<comment type="caution">
    <text evidence="3">The sequence shown here is derived from an EMBL/GenBank/DDBJ whole genome shotgun (WGS) entry which is preliminary data.</text>
</comment>
<dbReference type="EMBL" id="QSAR01000016">
    <property type="protein sequence ID" value="RGW63187.1"/>
    <property type="molecule type" value="Genomic_DNA"/>
</dbReference>
<dbReference type="Proteomes" id="UP000182842">
    <property type="component" value="Unassembled WGS sequence"/>
</dbReference>
<keyword evidence="4" id="KW-0347">Helicase</keyword>
<dbReference type="AlphaFoldDB" id="A0A395XUT6"/>
<name>A0A395XUT6_BIFLN</name>
<accession>A0A395XUT6</accession>
<dbReference type="GO" id="GO:0005829">
    <property type="term" value="C:cytosol"/>
    <property type="evidence" value="ECO:0007669"/>
    <property type="project" value="TreeGrafter"/>
</dbReference>
<evidence type="ECO:0000259" key="1">
    <source>
        <dbReference type="Pfam" id="PF00271"/>
    </source>
</evidence>
<dbReference type="InterPro" id="IPR050742">
    <property type="entry name" value="Helicase_Restrict-Modif_Enz"/>
</dbReference>
<dbReference type="SUPFAM" id="SSF52540">
    <property type="entry name" value="P-loop containing nucleoside triphosphate hydrolases"/>
    <property type="match status" value="1"/>
</dbReference>
<reference evidence="3 6" key="2">
    <citation type="submission" date="2018-08" db="EMBL/GenBank/DDBJ databases">
        <title>A genome reference for cultivated species of the human gut microbiota.</title>
        <authorList>
            <person name="Zou Y."/>
            <person name="Xue W."/>
            <person name="Luo G."/>
        </authorList>
    </citation>
    <scope>NUCLEOTIDE SEQUENCE [LARGE SCALE GENOMIC DNA]</scope>
    <source>
        <strain evidence="3 6">AF11-12</strain>
    </source>
</reference>
<dbReference type="InterPro" id="IPR001650">
    <property type="entry name" value="Helicase_C-like"/>
</dbReference>
<dbReference type="GO" id="GO:0005524">
    <property type="term" value="F:ATP binding"/>
    <property type="evidence" value="ECO:0007669"/>
    <property type="project" value="InterPro"/>
</dbReference>
<evidence type="ECO:0000313" key="4">
    <source>
        <dbReference type="EMBL" id="SEB65144.1"/>
    </source>
</evidence>
<dbReference type="Pfam" id="PF04851">
    <property type="entry name" value="ResIII"/>
    <property type="match status" value="1"/>
</dbReference>
<dbReference type="GO" id="GO:0003677">
    <property type="term" value="F:DNA binding"/>
    <property type="evidence" value="ECO:0007669"/>
    <property type="project" value="InterPro"/>
</dbReference>
<dbReference type="EMBL" id="FNRW01000005">
    <property type="protein sequence ID" value="SEB65144.1"/>
    <property type="molecule type" value="Genomic_DNA"/>
</dbReference>
<dbReference type="Pfam" id="PF00271">
    <property type="entry name" value="Helicase_C"/>
    <property type="match status" value="1"/>
</dbReference>
<dbReference type="GO" id="GO:0016787">
    <property type="term" value="F:hydrolase activity"/>
    <property type="evidence" value="ECO:0007669"/>
    <property type="project" value="InterPro"/>
</dbReference>
<evidence type="ECO:0000313" key="6">
    <source>
        <dbReference type="Proteomes" id="UP000265775"/>
    </source>
</evidence>
<reference evidence="4 5" key="1">
    <citation type="submission" date="2016-10" db="EMBL/GenBank/DDBJ databases">
        <authorList>
            <person name="Varghese N."/>
            <person name="Submissions S."/>
        </authorList>
    </citation>
    <scope>NUCLEOTIDE SEQUENCE [LARGE SCALE GENOMIC DNA]</scope>
    <source>
        <strain evidence="4 5">DSM 20219</strain>
    </source>
</reference>
<dbReference type="Proteomes" id="UP000265775">
    <property type="component" value="Unassembled WGS sequence"/>
</dbReference>
<dbReference type="GeneID" id="69578270"/>
<dbReference type="Gene3D" id="3.40.50.300">
    <property type="entry name" value="P-loop containing nucleotide triphosphate hydrolases"/>
    <property type="match status" value="2"/>
</dbReference>
<dbReference type="InterPro" id="IPR027417">
    <property type="entry name" value="P-loop_NTPase"/>
</dbReference>